<proteinExistence type="predicted"/>
<gene>
    <name evidence="1" type="ORF">LCGC14_1053070</name>
</gene>
<organism evidence="1">
    <name type="scientific">marine sediment metagenome</name>
    <dbReference type="NCBI Taxonomy" id="412755"/>
    <lineage>
        <taxon>unclassified sequences</taxon>
        <taxon>metagenomes</taxon>
        <taxon>ecological metagenomes</taxon>
    </lineage>
</organism>
<comment type="caution">
    <text evidence="1">The sequence shown here is derived from an EMBL/GenBank/DDBJ whole genome shotgun (WGS) entry which is preliminary data.</text>
</comment>
<evidence type="ECO:0000313" key="1">
    <source>
        <dbReference type="EMBL" id="KKN08805.1"/>
    </source>
</evidence>
<accession>A0A0F9MN82</accession>
<reference evidence="1" key="1">
    <citation type="journal article" date="2015" name="Nature">
        <title>Complex archaea that bridge the gap between prokaryotes and eukaryotes.</title>
        <authorList>
            <person name="Spang A."/>
            <person name="Saw J.H."/>
            <person name="Jorgensen S.L."/>
            <person name="Zaremba-Niedzwiedzka K."/>
            <person name="Martijn J."/>
            <person name="Lind A.E."/>
            <person name="van Eijk R."/>
            <person name="Schleper C."/>
            <person name="Guy L."/>
            <person name="Ettema T.J."/>
        </authorList>
    </citation>
    <scope>NUCLEOTIDE SEQUENCE</scope>
</reference>
<dbReference type="AlphaFoldDB" id="A0A0F9MN82"/>
<sequence>MNKREQEYAMERIQNIARRKVSAIQDAMPVTKAKKINYKRAVALIKQGKIVLKPRYPNRELYYADDFEDIFDVKGHHEYNGKDTYNQALCDKKTAPIYNESRRIQDQIMLGDATEALKLIEKFAKM</sequence>
<protein>
    <submittedName>
        <fullName evidence="1">Uncharacterized protein</fullName>
    </submittedName>
</protein>
<dbReference type="EMBL" id="LAZR01004415">
    <property type="protein sequence ID" value="KKN08805.1"/>
    <property type="molecule type" value="Genomic_DNA"/>
</dbReference>
<name>A0A0F9MN82_9ZZZZ</name>